<proteinExistence type="predicted"/>
<feature type="region of interest" description="Disordered" evidence="1">
    <location>
        <begin position="37"/>
        <end position="56"/>
    </location>
</feature>
<protein>
    <submittedName>
        <fullName evidence="2">Uncharacterized protein</fullName>
    </submittedName>
</protein>
<dbReference type="Proteomes" id="UP000284842">
    <property type="component" value="Unassembled WGS sequence"/>
</dbReference>
<accession>A0A409VV94</accession>
<keyword evidence="3" id="KW-1185">Reference proteome</keyword>
<name>A0A409VV94_9AGAR</name>
<reference evidence="2 3" key="1">
    <citation type="journal article" date="2018" name="Evol. Lett.">
        <title>Horizontal gene cluster transfer increased hallucinogenic mushroom diversity.</title>
        <authorList>
            <person name="Reynolds H.T."/>
            <person name="Vijayakumar V."/>
            <person name="Gluck-Thaler E."/>
            <person name="Korotkin H.B."/>
            <person name="Matheny P.B."/>
            <person name="Slot J.C."/>
        </authorList>
    </citation>
    <scope>NUCLEOTIDE SEQUENCE [LARGE SCALE GENOMIC DNA]</scope>
    <source>
        <strain evidence="2 3">2629</strain>
    </source>
</reference>
<evidence type="ECO:0000313" key="2">
    <source>
        <dbReference type="EMBL" id="PPQ70167.1"/>
    </source>
</evidence>
<dbReference type="AlphaFoldDB" id="A0A409VV94"/>
<gene>
    <name evidence="2" type="ORF">CVT24_003894</name>
</gene>
<organism evidence="2 3">
    <name type="scientific">Panaeolus cyanescens</name>
    <dbReference type="NCBI Taxonomy" id="181874"/>
    <lineage>
        <taxon>Eukaryota</taxon>
        <taxon>Fungi</taxon>
        <taxon>Dikarya</taxon>
        <taxon>Basidiomycota</taxon>
        <taxon>Agaricomycotina</taxon>
        <taxon>Agaricomycetes</taxon>
        <taxon>Agaricomycetidae</taxon>
        <taxon>Agaricales</taxon>
        <taxon>Agaricineae</taxon>
        <taxon>Galeropsidaceae</taxon>
        <taxon>Panaeolus</taxon>
    </lineage>
</organism>
<sequence length="184" mass="20385">MPKAQSTVVLNPKKSNKRKNLTVTCSHKGCGFTAKTQKQVNAHERSIHKDETDEKANTPAAIKKHLRKSEAIAAPPEAALPFVLPGFVINSKSMPKIGAEAEVEPPHAPQKRKNVVNSARYSFHSQQHKYFNNDPSRLTAQKTVHTWNGKVFNHPLPVFSGIRDWDCMGLYISGHRDQGSEAAA</sequence>
<dbReference type="InParanoid" id="A0A409VV94"/>
<evidence type="ECO:0000256" key="1">
    <source>
        <dbReference type="SAM" id="MobiDB-lite"/>
    </source>
</evidence>
<comment type="caution">
    <text evidence="2">The sequence shown here is derived from an EMBL/GenBank/DDBJ whole genome shotgun (WGS) entry which is preliminary data.</text>
</comment>
<feature type="compositionally biased region" description="Basic and acidic residues" evidence="1">
    <location>
        <begin position="41"/>
        <end position="56"/>
    </location>
</feature>
<evidence type="ECO:0000313" key="3">
    <source>
        <dbReference type="Proteomes" id="UP000284842"/>
    </source>
</evidence>
<dbReference type="EMBL" id="NHTK01005963">
    <property type="protein sequence ID" value="PPQ70167.1"/>
    <property type="molecule type" value="Genomic_DNA"/>
</dbReference>